<evidence type="ECO:0000313" key="2">
    <source>
        <dbReference type="Proteomes" id="UP000485058"/>
    </source>
</evidence>
<comment type="caution">
    <text evidence="1">The sequence shown here is derived from an EMBL/GenBank/DDBJ whole genome shotgun (WGS) entry which is preliminary data.</text>
</comment>
<gene>
    <name evidence="1" type="ORF">HaLaN_32729</name>
</gene>
<sequence length="76" mass="8517">MALPPIGKEYQQGYKLVHDRLPKVPSGQGACKFWNTAKLSHSDLLMRVIKADVELGRSCQTSWSAQFQLAVRELMG</sequence>
<keyword evidence="2" id="KW-1185">Reference proteome</keyword>
<dbReference type="AlphaFoldDB" id="A0A6A0ALJ9"/>
<proteinExistence type="predicted"/>
<reference evidence="1 2" key="1">
    <citation type="submission" date="2020-02" db="EMBL/GenBank/DDBJ databases">
        <title>Draft genome sequence of Haematococcus lacustris strain NIES-144.</title>
        <authorList>
            <person name="Morimoto D."/>
            <person name="Nakagawa S."/>
            <person name="Yoshida T."/>
            <person name="Sawayama S."/>
        </authorList>
    </citation>
    <scope>NUCLEOTIDE SEQUENCE [LARGE SCALE GENOMIC DNA]</scope>
    <source>
        <strain evidence="1 2">NIES-144</strain>
    </source>
</reference>
<feature type="non-terminal residue" evidence="1">
    <location>
        <position position="76"/>
    </location>
</feature>
<accession>A0A6A0ALJ9</accession>
<dbReference type="Proteomes" id="UP000485058">
    <property type="component" value="Unassembled WGS sequence"/>
</dbReference>
<organism evidence="1 2">
    <name type="scientific">Haematococcus lacustris</name>
    <name type="common">Green alga</name>
    <name type="synonym">Haematococcus pluvialis</name>
    <dbReference type="NCBI Taxonomy" id="44745"/>
    <lineage>
        <taxon>Eukaryota</taxon>
        <taxon>Viridiplantae</taxon>
        <taxon>Chlorophyta</taxon>
        <taxon>core chlorophytes</taxon>
        <taxon>Chlorophyceae</taxon>
        <taxon>CS clade</taxon>
        <taxon>Chlamydomonadales</taxon>
        <taxon>Haematococcaceae</taxon>
        <taxon>Haematococcus</taxon>
    </lineage>
</organism>
<feature type="non-terminal residue" evidence="1">
    <location>
        <position position="1"/>
    </location>
</feature>
<dbReference type="EMBL" id="BLLF01008414">
    <property type="protein sequence ID" value="GFH33365.1"/>
    <property type="molecule type" value="Genomic_DNA"/>
</dbReference>
<name>A0A6A0ALJ9_HAELA</name>
<protein>
    <submittedName>
        <fullName evidence="1">Uncharacterized protein</fullName>
    </submittedName>
</protein>
<evidence type="ECO:0000313" key="1">
    <source>
        <dbReference type="EMBL" id="GFH33365.1"/>
    </source>
</evidence>